<sequence>MNIKELKKFIEIKSKDNNYTIDSNKAKEIEELFELENYLCFDGKSGDEEISITYSIEKLDITTDNIKVYENDDYEVEVDIKDVWYPFIVDNKYVLLIKSQQVIY</sequence>
<dbReference type="Proteomes" id="UP001144256">
    <property type="component" value="Unassembled WGS sequence"/>
</dbReference>
<comment type="caution">
    <text evidence="1">The sequence shown here is derived from an EMBL/GenBank/DDBJ whole genome shotgun (WGS) entry which is preliminary data.</text>
</comment>
<accession>A0A9W5YFX4</accession>
<evidence type="ECO:0000313" key="1">
    <source>
        <dbReference type="EMBL" id="GKX32324.1"/>
    </source>
</evidence>
<keyword evidence="2" id="KW-1185">Reference proteome</keyword>
<dbReference type="RefSeq" id="WP_281819811.1">
    <property type="nucleotide sequence ID" value="NZ_BRLB01000031.1"/>
</dbReference>
<dbReference type="EMBL" id="BRLB01000031">
    <property type="protein sequence ID" value="GKX32324.1"/>
    <property type="molecule type" value="Genomic_DNA"/>
</dbReference>
<protein>
    <submittedName>
        <fullName evidence="1">Uncharacterized protein</fullName>
    </submittedName>
</protein>
<dbReference type="AlphaFoldDB" id="A0A9W5YFX4"/>
<reference evidence="1" key="1">
    <citation type="submission" date="2022-06" db="EMBL/GenBank/DDBJ databases">
        <title>Vallitalea longa sp. nov., an anaerobic bacterium isolated from marine sediment.</title>
        <authorList>
            <person name="Hirano S."/>
            <person name="Terahara T."/>
            <person name="Mori K."/>
            <person name="Hamada M."/>
            <person name="Matsumoto R."/>
            <person name="Kobayashi T."/>
        </authorList>
    </citation>
    <scope>NUCLEOTIDE SEQUENCE</scope>
    <source>
        <strain evidence="1">SH18-1</strain>
    </source>
</reference>
<gene>
    <name evidence="1" type="ORF">SH1V18_48040</name>
</gene>
<name>A0A9W5YFX4_9FIRM</name>
<organism evidence="1 2">
    <name type="scientific">Vallitalea longa</name>
    <dbReference type="NCBI Taxonomy" id="2936439"/>
    <lineage>
        <taxon>Bacteria</taxon>
        <taxon>Bacillati</taxon>
        <taxon>Bacillota</taxon>
        <taxon>Clostridia</taxon>
        <taxon>Lachnospirales</taxon>
        <taxon>Vallitaleaceae</taxon>
        <taxon>Vallitalea</taxon>
    </lineage>
</organism>
<proteinExistence type="predicted"/>
<evidence type="ECO:0000313" key="2">
    <source>
        <dbReference type="Proteomes" id="UP001144256"/>
    </source>
</evidence>